<dbReference type="SUPFAM" id="SSF53098">
    <property type="entry name" value="Ribonuclease H-like"/>
    <property type="match status" value="1"/>
</dbReference>
<sequence>MAADIEHKIKTCGRCIRRKALPEKAAPLVSIQTSRPLELLCMDFLSLEPDTSNTKDILVLTDHFTKFAMAIPTPNQKARTVARSLWDNFIVYYGIPERLHSDQGPDFESKLIRELCEVAGIQKCRTTPYHPRGNPVERFNRTLLNMLGTLEKKQKSKWREYVKPLVHAYNCTRNEVTGFTPYELMFGRSPRLPVDLAFGLPVTNNHPQPHSQYVHDLKQRLEESYQIASRNAAKNAGRNKARFDQHVKPSKLEVGDRVLVRNVRVRGKHKLSDKWEQDIFVVVKQAGDLPVYTVKPENKDGPNRTLHRDLLLPCGFLPVAEPSVEILPVPEPRLTRLQSRTMHESAEESGGEDNFMVEVAVNPTVEPKKFTVERTRVANLSPSRNVQSLDPETLPAIGLENLPDPVVVNSPDPLDVNLPAPVDESESEIENLPENSPVMPDDLPDHLPSPPNPSLLDVPLDDDNPGENGNSETNLFEPQNLECIPNLPDAEPTLRRSIRHRSPPKRFNYASLGNPLIYVVQTLLHSLSDALGASTDASSPAVHIV</sequence>
<reference evidence="3" key="3">
    <citation type="submission" date="2025-09" db="UniProtKB">
        <authorList>
            <consortium name="Ensembl"/>
        </authorList>
    </citation>
    <scope>IDENTIFICATION</scope>
</reference>
<feature type="region of interest" description="Disordered" evidence="1">
    <location>
        <begin position="405"/>
        <end position="475"/>
    </location>
</feature>
<dbReference type="InterPro" id="IPR050951">
    <property type="entry name" value="Retrovirus_Pol_polyprotein"/>
</dbReference>
<dbReference type="GeneTree" id="ENSGT00940000172794"/>
<dbReference type="GO" id="GO:0015074">
    <property type="term" value="P:DNA integration"/>
    <property type="evidence" value="ECO:0007669"/>
    <property type="project" value="InterPro"/>
</dbReference>
<proteinExistence type="predicted"/>
<protein>
    <recommendedName>
        <fullName evidence="2">Integrase catalytic domain-containing protein</fullName>
    </recommendedName>
</protein>
<dbReference type="Proteomes" id="UP000265080">
    <property type="component" value="Chromosome 11"/>
</dbReference>
<evidence type="ECO:0000313" key="3">
    <source>
        <dbReference type="Ensembl" id="ENSAPEP00000009396.1"/>
    </source>
</evidence>
<keyword evidence="4" id="KW-1185">Reference proteome</keyword>
<organism evidence="3 4">
    <name type="scientific">Amphiprion percula</name>
    <name type="common">Orange clownfish</name>
    <name type="synonym">Lutjanus percula</name>
    <dbReference type="NCBI Taxonomy" id="161767"/>
    <lineage>
        <taxon>Eukaryota</taxon>
        <taxon>Metazoa</taxon>
        <taxon>Chordata</taxon>
        <taxon>Craniata</taxon>
        <taxon>Vertebrata</taxon>
        <taxon>Euteleostomi</taxon>
        <taxon>Actinopterygii</taxon>
        <taxon>Neopterygii</taxon>
        <taxon>Teleostei</taxon>
        <taxon>Neoteleostei</taxon>
        <taxon>Acanthomorphata</taxon>
        <taxon>Ovalentaria</taxon>
        <taxon>Pomacentridae</taxon>
        <taxon>Amphiprion</taxon>
    </lineage>
</organism>
<evidence type="ECO:0000256" key="1">
    <source>
        <dbReference type="SAM" id="MobiDB-lite"/>
    </source>
</evidence>
<dbReference type="InterPro" id="IPR001584">
    <property type="entry name" value="Integrase_cat-core"/>
</dbReference>
<dbReference type="AlphaFoldDB" id="A0A3P8SAU4"/>
<accession>A0A3P8SAU4</accession>
<dbReference type="GO" id="GO:0003676">
    <property type="term" value="F:nucleic acid binding"/>
    <property type="evidence" value="ECO:0007669"/>
    <property type="project" value="InterPro"/>
</dbReference>
<reference evidence="3 4" key="1">
    <citation type="submission" date="2018-03" db="EMBL/GenBank/DDBJ databases">
        <title>Finding Nemo's genes: A chromosome-scale reference assembly of the genome of the orange clownfish Amphiprion percula.</title>
        <authorList>
            <person name="Lehmann R."/>
        </authorList>
    </citation>
    <scope>NUCLEOTIDE SEQUENCE</scope>
</reference>
<dbReference type="PANTHER" id="PTHR37984:SF15">
    <property type="entry name" value="INTEGRASE CATALYTIC DOMAIN-CONTAINING PROTEIN"/>
    <property type="match status" value="1"/>
</dbReference>
<dbReference type="Gene3D" id="3.30.420.10">
    <property type="entry name" value="Ribonuclease H-like superfamily/Ribonuclease H"/>
    <property type="match status" value="1"/>
</dbReference>
<evidence type="ECO:0000313" key="4">
    <source>
        <dbReference type="Proteomes" id="UP000265080"/>
    </source>
</evidence>
<dbReference type="InterPro" id="IPR012337">
    <property type="entry name" value="RNaseH-like_sf"/>
</dbReference>
<feature type="domain" description="Integrase catalytic" evidence="2">
    <location>
        <begin position="32"/>
        <end position="189"/>
    </location>
</feature>
<reference evidence="3" key="2">
    <citation type="submission" date="2025-08" db="UniProtKB">
        <authorList>
            <consortium name="Ensembl"/>
        </authorList>
    </citation>
    <scope>IDENTIFICATION</scope>
</reference>
<dbReference type="PROSITE" id="PS50994">
    <property type="entry name" value="INTEGRASE"/>
    <property type="match status" value="1"/>
</dbReference>
<dbReference type="OMA" id="RTMHESA"/>
<dbReference type="Ensembl" id="ENSAPET00000009650.1">
    <property type="protein sequence ID" value="ENSAPEP00000009396.1"/>
    <property type="gene ID" value="ENSAPEG00000006757.1"/>
</dbReference>
<dbReference type="STRING" id="161767.ENSAPEP00000009396"/>
<dbReference type="InterPro" id="IPR036397">
    <property type="entry name" value="RNaseH_sf"/>
</dbReference>
<name>A0A3P8SAU4_AMPPE</name>
<dbReference type="FunFam" id="3.30.420.10:FF:000269">
    <property type="entry name" value="Uncharacterized protein"/>
    <property type="match status" value="1"/>
</dbReference>
<dbReference type="Pfam" id="PF00665">
    <property type="entry name" value="rve"/>
    <property type="match status" value="1"/>
</dbReference>
<evidence type="ECO:0000259" key="2">
    <source>
        <dbReference type="PROSITE" id="PS50994"/>
    </source>
</evidence>
<dbReference type="PANTHER" id="PTHR37984">
    <property type="entry name" value="PROTEIN CBG26694"/>
    <property type="match status" value="1"/>
</dbReference>